<proteinExistence type="predicted"/>
<evidence type="ECO:0000313" key="3">
    <source>
        <dbReference type="EMBL" id="RLN27324.1"/>
    </source>
</evidence>
<accession>A0A3R7JAT3</accession>
<dbReference type="EMBL" id="JPWV03000133">
    <property type="protein sequence ID" value="KAG2523661.1"/>
    <property type="molecule type" value="Genomic_DNA"/>
</dbReference>
<reference evidence="1" key="1">
    <citation type="journal article" date="2015" name="Genom Data">
        <title>Genome sequences of six Phytophthora species associated with forests in New Zealand.</title>
        <authorList>
            <person name="Studholme D.J."/>
            <person name="McDougal R.L."/>
            <person name="Sambles C."/>
            <person name="Hansen E."/>
            <person name="Hardy G."/>
            <person name="Grant M."/>
            <person name="Ganley R.J."/>
            <person name="Williams N.M."/>
        </authorList>
    </citation>
    <scope>NUCLEOTIDE SEQUENCE</scope>
    <source>
        <strain evidence="1">NZFS 2646</strain>
        <strain evidence="2">NZFS 3630</strain>
    </source>
</reference>
<dbReference type="Proteomes" id="UP000785171">
    <property type="component" value="Unassembled WGS sequence"/>
</dbReference>
<sequence length="124" mass="13964">MDTDALRSNTMRQGVTQLNVSHFPNVDIKLTHDDYKGEDKKRKINHNERMAMLSDEIRILESGVAVLKTRGLPPSLMLQKDPVLLPAVEEHAGLLHAIQVQQLRVAKMQSALSQCQVFNDLLPL</sequence>
<comment type="caution">
    <text evidence="3">The sequence shown here is derived from an EMBL/GenBank/DDBJ whole genome shotgun (WGS) entry which is preliminary data.</text>
</comment>
<dbReference type="Proteomes" id="UP000792063">
    <property type="component" value="Unassembled WGS sequence"/>
</dbReference>
<dbReference type="AlphaFoldDB" id="A0A3R7JAT3"/>
<organism evidence="3 6">
    <name type="scientific">Phytophthora kernoviae</name>
    <dbReference type="NCBI Taxonomy" id="325452"/>
    <lineage>
        <taxon>Eukaryota</taxon>
        <taxon>Sar</taxon>
        <taxon>Stramenopiles</taxon>
        <taxon>Oomycota</taxon>
        <taxon>Peronosporomycetes</taxon>
        <taxon>Peronosporales</taxon>
        <taxon>Peronosporaceae</taxon>
        <taxon>Phytophthora</taxon>
    </lineage>
</organism>
<dbReference type="EMBL" id="JPWU03000051">
    <property type="protein sequence ID" value="KAG2529095.1"/>
    <property type="molecule type" value="Genomic_DNA"/>
</dbReference>
<evidence type="ECO:0000313" key="2">
    <source>
        <dbReference type="EMBL" id="KAG2529095.1"/>
    </source>
</evidence>
<gene>
    <name evidence="3" type="ORF">BBI17_003737</name>
    <name evidence="4" type="ORF">BBO99_00003590</name>
    <name evidence="1" type="ORF">JM16_003296</name>
    <name evidence="2" type="ORF">JM18_002935</name>
</gene>
<evidence type="ECO:0000313" key="4">
    <source>
        <dbReference type="EMBL" id="RLN81574.1"/>
    </source>
</evidence>
<reference evidence="5 6" key="2">
    <citation type="submission" date="2018-07" db="EMBL/GenBank/DDBJ databases">
        <title>Genome sequencing of oomycete isolates from Chile give support for New Zealand origin for Phytophthora kernoviae and make available the first Nothophytophthora sp. genome.</title>
        <authorList>
            <person name="Studholme D.J."/>
            <person name="Sanfuentes E."/>
            <person name="Panda P."/>
            <person name="Hill R."/>
            <person name="Sambles C."/>
            <person name="Grant M."/>
            <person name="Williams N.M."/>
            <person name="Mcdougal R.L."/>
        </authorList>
    </citation>
    <scope>NUCLEOTIDE SEQUENCE [LARGE SCALE GENOMIC DNA]</scope>
    <source>
        <strain evidence="3">Chile2</strain>
        <strain evidence="4">Chile4</strain>
    </source>
</reference>
<evidence type="ECO:0000313" key="1">
    <source>
        <dbReference type="EMBL" id="KAG2523661.1"/>
    </source>
</evidence>
<dbReference type="EMBL" id="MBDN02000075">
    <property type="protein sequence ID" value="RLN81574.1"/>
    <property type="molecule type" value="Genomic_DNA"/>
</dbReference>
<protein>
    <submittedName>
        <fullName evidence="3">Uncharacterized protein</fullName>
    </submittedName>
</protein>
<dbReference type="Proteomes" id="UP000285883">
    <property type="component" value="Unassembled WGS sequence"/>
</dbReference>
<keyword evidence="5" id="KW-1185">Reference proteome</keyword>
<evidence type="ECO:0000313" key="5">
    <source>
        <dbReference type="Proteomes" id="UP000285624"/>
    </source>
</evidence>
<reference evidence="1" key="3">
    <citation type="submission" date="2020-06" db="EMBL/GenBank/DDBJ databases">
        <authorList>
            <person name="Studholme D.J."/>
        </authorList>
    </citation>
    <scope>NUCLEOTIDE SEQUENCE</scope>
    <source>
        <strain evidence="1">NZFS 2646</strain>
        <strain evidence="2">NZFS 3630</strain>
    </source>
</reference>
<evidence type="ECO:0000313" key="6">
    <source>
        <dbReference type="Proteomes" id="UP000285883"/>
    </source>
</evidence>
<dbReference type="Proteomes" id="UP000285624">
    <property type="component" value="Unassembled WGS sequence"/>
</dbReference>
<name>A0A3R7JAT3_9STRA</name>
<dbReference type="EMBL" id="MAYM02001037">
    <property type="protein sequence ID" value="RLN27324.1"/>
    <property type="molecule type" value="Genomic_DNA"/>
</dbReference>